<organism evidence="1">
    <name type="scientific">marine sediment metagenome</name>
    <dbReference type="NCBI Taxonomy" id="412755"/>
    <lineage>
        <taxon>unclassified sequences</taxon>
        <taxon>metagenomes</taxon>
        <taxon>ecological metagenomes</taxon>
    </lineage>
</organism>
<gene>
    <name evidence="1" type="ORF">LCGC14_1156970</name>
</gene>
<evidence type="ECO:0000313" key="1">
    <source>
        <dbReference type="EMBL" id="KKM98540.1"/>
    </source>
</evidence>
<dbReference type="EMBL" id="LAZR01005609">
    <property type="protein sequence ID" value="KKM98540.1"/>
    <property type="molecule type" value="Genomic_DNA"/>
</dbReference>
<dbReference type="AlphaFoldDB" id="A0A0F9PC26"/>
<reference evidence="1" key="1">
    <citation type="journal article" date="2015" name="Nature">
        <title>Complex archaea that bridge the gap between prokaryotes and eukaryotes.</title>
        <authorList>
            <person name="Spang A."/>
            <person name="Saw J.H."/>
            <person name="Jorgensen S.L."/>
            <person name="Zaremba-Niedzwiedzka K."/>
            <person name="Martijn J."/>
            <person name="Lind A.E."/>
            <person name="van Eijk R."/>
            <person name="Schleper C."/>
            <person name="Guy L."/>
            <person name="Ettema T.J."/>
        </authorList>
    </citation>
    <scope>NUCLEOTIDE SEQUENCE</scope>
</reference>
<accession>A0A0F9PC26</accession>
<sequence length="75" mass="8491">MNWFMQGPKDLKTEDMKPVRCNCVICGKDSGVCRTCSLACQSRLSSQVYDEHKRQAEHNRYITEALIMLDAAHGA</sequence>
<protein>
    <submittedName>
        <fullName evidence="1">Uncharacterized protein</fullName>
    </submittedName>
</protein>
<comment type="caution">
    <text evidence="1">The sequence shown here is derived from an EMBL/GenBank/DDBJ whole genome shotgun (WGS) entry which is preliminary data.</text>
</comment>
<proteinExistence type="predicted"/>
<name>A0A0F9PC26_9ZZZZ</name>